<accession>A0AB36T4R1</accession>
<proteinExistence type="predicted"/>
<reference evidence="1 2" key="1">
    <citation type="submission" date="2017-09" db="EMBL/GenBank/DDBJ databases">
        <title>Large-scale bioinformatics analysis of Bacillus genomes uncovers conserved roles of natural products in bacterial physiology.</title>
        <authorList>
            <consortium name="Agbiome Team Llc"/>
            <person name="Bleich R.M."/>
            <person name="Kirk G.J."/>
            <person name="Santa Maria K.C."/>
            <person name="Allen S.E."/>
            <person name="Farag S."/>
            <person name="Shank E.A."/>
            <person name="Bowers A."/>
        </authorList>
    </citation>
    <scope>NUCLEOTIDE SEQUENCE [LARGE SCALE GENOMIC DNA]</scope>
    <source>
        <strain evidence="1 2">AFS027629</strain>
    </source>
</reference>
<dbReference type="AlphaFoldDB" id="A0AB36T4R1"/>
<organism evidence="1 2">
    <name type="scientific">Bacillus toyonensis</name>
    <dbReference type="NCBI Taxonomy" id="155322"/>
    <lineage>
        <taxon>Bacteria</taxon>
        <taxon>Bacillati</taxon>
        <taxon>Bacillota</taxon>
        <taxon>Bacilli</taxon>
        <taxon>Bacillales</taxon>
        <taxon>Bacillaceae</taxon>
        <taxon>Bacillus</taxon>
        <taxon>Bacillus cereus group</taxon>
    </lineage>
</organism>
<sequence length="164" mass="18955">MNCYIKIVTIEVIDNKVERDNLVNRVEVLEKVKNLLLLPELEVATSKQVSEFYGVPIKSVNNVLLRNRDELLADGYEQVNGKDLALLKMKSTKKENKRGYILINNEIKIPYNEVGLFPKRAILRVGMLLRDSEVAKEVRTQLLNIEENTAAEVKTYEIDYEQKF</sequence>
<protein>
    <submittedName>
        <fullName evidence="1">Uncharacterized protein</fullName>
    </submittedName>
</protein>
<comment type="caution">
    <text evidence="1">The sequence shown here is derived from an EMBL/GenBank/DDBJ whole genome shotgun (WGS) entry which is preliminary data.</text>
</comment>
<dbReference type="RefSeq" id="WP_097879372.1">
    <property type="nucleotide sequence ID" value="NZ_NUAP01000025.1"/>
</dbReference>
<evidence type="ECO:0000313" key="2">
    <source>
        <dbReference type="Proteomes" id="UP000220078"/>
    </source>
</evidence>
<gene>
    <name evidence="1" type="ORF">CN551_13145</name>
</gene>
<name>A0AB36T4R1_9BACI</name>
<dbReference type="Proteomes" id="UP000220078">
    <property type="component" value="Unassembled WGS sequence"/>
</dbReference>
<evidence type="ECO:0000313" key="1">
    <source>
        <dbReference type="EMBL" id="PEN88700.1"/>
    </source>
</evidence>
<dbReference type="EMBL" id="NUAP01000025">
    <property type="protein sequence ID" value="PEN88700.1"/>
    <property type="molecule type" value="Genomic_DNA"/>
</dbReference>